<dbReference type="EMBL" id="CP136865">
    <property type="protein sequence ID" value="WOJ97197.1"/>
    <property type="molecule type" value="Genomic_DNA"/>
</dbReference>
<dbReference type="Gene3D" id="2.60.40.10">
    <property type="entry name" value="Immunoglobulins"/>
    <property type="match status" value="1"/>
</dbReference>
<evidence type="ECO:0000313" key="2">
    <source>
        <dbReference type="Proteomes" id="UP001626549"/>
    </source>
</evidence>
<dbReference type="RefSeq" id="WP_407327901.1">
    <property type="nucleotide sequence ID" value="NZ_CP136865.1"/>
</dbReference>
<dbReference type="InterPro" id="IPR013783">
    <property type="entry name" value="Ig-like_fold"/>
</dbReference>
<accession>A0ABZ0ICD2</accession>
<protein>
    <recommendedName>
        <fullName evidence="3">SD-repeat containing protein B domain-containing protein</fullName>
    </recommendedName>
</protein>
<organism evidence="1 2">
    <name type="scientific">Congregibacter brevis</name>
    <dbReference type="NCBI Taxonomy" id="3081201"/>
    <lineage>
        <taxon>Bacteria</taxon>
        <taxon>Pseudomonadati</taxon>
        <taxon>Pseudomonadota</taxon>
        <taxon>Gammaproteobacteria</taxon>
        <taxon>Cellvibrionales</taxon>
        <taxon>Halieaceae</taxon>
        <taxon>Congregibacter</taxon>
    </lineage>
</organism>
<evidence type="ECO:0008006" key="3">
    <source>
        <dbReference type="Google" id="ProtNLM"/>
    </source>
</evidence>
<name>A0ABZ0ICD2_9GAMM</name>
<evidence type="ECO:0000313" key="1">
    <source>
        <dbReference type="EMBL" id="WOJ97197.1"/>
    </source>
</evidence>
<keyword evidence="2" id="KW-1185">Reference proteome</keyword>
<gene>
    <name evidence="1" type="ORF">R0137_01160</name>
</gene>
<reference evidence="1 2" key="1">
    <citation type="submission" date="2023-10" db="EMBL/GenBank/DDBJ databases">
        <title>Two novel species belonging to the OM43/NOR5 clade.</title>
        <authorList>
            <person name="Park M."/>
        </authorList>
    </citation>
    <scope>NUCLEOTIDE SEQUENCE [LARGE SCALE GENOMIC DNA]</scope>
    <source>
        <strain evidence="1 2">IMCC45268</strain>
    </source>
</reference>
<sequence>MTFQRLFLTTMAFVVGSVVTALILKPELRGWFIVEKARANAALYAPRDWNRVTASKLNISVFAFSDRNRNGLYDTTDKPLNRIAVRLTRPDGSTRIERSNINGFANFSMQRDGADADISQLSEAYEFELLPPPGWDITTNNAVQSSSFRAVRGAISGIGADTPPKVVGLAPAPKLRGRASVLSGIVKAESDRGAKLNSSVDDSGHFAFTLAPGKWSISQDEQESSRQVDVGYAPIILGTTVSAASDRSIPKRAITVGFDDIDRSPIEKIASGYAGLAWDYLLAVDNQFYKGPGYVNGLMSGSKVAYNSSGHPVSISALRADESFDFVGGYFSVAWHNAEGETLHIKAWRDTELVAEDKLTLSHLTPVYFQADYLDITRLQLETEHYWQFVVDDLRFALP</sequence>
<proteinExistence type="predicted"/>
<dbReference type="Proteomes" id="UP001626549">
    <property type="component" value="Chromosome"/>
</dbReference>